<evidence type="ECO:0000256" key="5">
    <source>
        <dbReference type="ARBA" id="ARBA00022985"/>
    </source>
</evidence>
<accession>A0ABM6M567</accession>
<dbReference type="InterPro" id="IPR051203">
    <property type="entry name" value="Polysaccharide_Synthase-Rel"/>
</dbReference>
<proteinExistence type="inferred from homology"/>
<sequence length="344" mass="37643">MAISSVLITGGTGSFGKTMLKGLLEAGVERVHILSRDEEKQDALRNQLSDPRVKFYIGDIRDRTSVDRAMAGVDAVFHAAALKQVPSCEFFPLEAVRTNIIGSENVVRAAIDLKVKSLVCLSTDKAVMPINAMGLSKAMMEKIAQAAAREIGRSAATTISCVRYGNVMYSRGSVIPLFIRQIKQGLPITVTEPKMTRFLMPLRDSVALVRFAFENARQGDLFIKKAAASTIADLVQALIELFGVPDHPVKVIGWRHAEKLYETLASAQELASAQDMGDYLRLQLDERDLNYAAFVSEGEESTVTFDDYHSHNAEQLDIEGVKALLLSLPEVRSELEGWGKAAAA</sequence>
<keyword evidence="12" id="KW-1185">Reference proteome</keyword>
<dbReference type="EC" id="5.1.3.2" evidence="3"/>
<evidence type="ECO:0000259" key="10">
    <source>
        <dbReference type="Pfam" id="PF08485"/>
    </source>
</evidence>
<dbReference type="PANTHER" id="PTHR43318:SF2">
    <property type="entry name" value="UDP-N-ACETYLGLUCOSAMINE 4,6-DEHYDRATASE (INVERTING)"/>
    <property type="match status" value="1"/>
</dbReference>
<dbReference type="Proteomes" id="UP000258016">
    <property type="component" value="Chromosome"/>
</dbReference>
<evidence type="ECO:0000256" key="4">
    <source>
        <dbReference type="ARBA" id="ARBA00018569"/>
    </source>
</evidence>
<comment type="similarity">
    <text evidence="2">Belongs to the polysaccharide synthase family.</text>
</comment>
<evidence type="ECO:0000256" key="2">
    <source>
        <dbReference type="ARBA" id="ARBA00007430"/>
    </source>
</evidence>
<evidence type="ECO:0000256" key="7">
    <source>
        <dbReference type="ARBA" id="ARBA00031367"/>
    </source>
</evidence>
<dbReference type="InterPro" id="IPR013692">
    <property type="entry name" value="CapD_C"/>
</dbReference>
<evidence type="ECO:0000313" key="11">
    <source>
        <dbReference type="EMBL" id="ASR51038.1"/>
    </source>
</evidence>
<dbReference type="EMBL" id="CP020083">
    <property type="protein sequence ID" value="ASR51038.1"/>
    <property type="molecule type" value="Genomic_DNA"/>
</dbReference>
<name>A0ABM6M567_9SPHN</name>
<dbReference type="Pfam" id="PF08485">
    <property type="entry name" value="Polysacc_syn_2C"/>
    <property type="match status" value="1"/>
</dbReference>
<dbReference type="Gene3D" id="3.40.50.720">
    <property type="entry name" value="NAD(P)-binding Rossmann-like Domain"/>
    <property type="match status" value="1"/>
</dbReference>
<comment type="catalytic activity">
    <reaction evidence="1">
        <text>UDP-alpha-D-glucose = UDP-alpha-D-galactose</text>
        <dbReference type="Rhea" id="RHEA:22168"/>
        <dbReference type="ChEBI" id="CHEBI:58885"/>
        <dbReference type="ChEBI" id="CHEBI:66914"/>
        <dbReference type="EC" id="5.1.3.2"/>
    </reaction>
</comment>
<keyword evidence="5" id="KW-0448">Lipopolysaccharide biosynthesis</keyword>
<evidence type="ECO:0000256" key="8">
    <source>
        <dbReference type="ARBA" id="ARBA00033067"/>
    </source>
</evidence>
<dbReference type="InterPro" id="IPR003869">
    <property type="entry name" value="Polysac_CapD-like"/>
</dbReference>
<evidence type="ECO:0000259" key="9">
    <source>
        <dbReference type="Pfam" id="PF02719"/>
    </source>
</evidence>
<reference evidence="11 12" key="1">
    <citation type="submission" date="2017-03" db="EMBL/GenBank/DDBJ databases">
        <title>Complete genome sequence of Blastomonas fulva degrading microcsystin LR.</title>
        <authorList>
            <person name="Lee H.-g."/>
            <person name="Jin L."/>
            <person name="oh H.-M."/>
        </authorList>
    </citation>
    <scope>NUCLEOTIDE SEQUENCE [LARGE SCALE GENOMIC DNA]</scope>
    <source>
        <strain evidence="11 12">T2</strain>
    </source>
</reference>
<dbReference type="Pfam" id="PF02719">
    <property type="entry name" value="Polysacc_synt_2"/>
    <property type="match status" value="1"/>
</dbReference>
<evidence type="ECO:0000256" key="3">
    <source>
        <dbReference type="ARBA" id="ARBA00013189"/>
    </source>
</evidence>
<feature type="domain" description="UDP-glucose 4-epimerase CapD C-terminal" evidence="10">
    <location>
        <begin position="285"/>
        <end position="332"/>
    </location>
</feature>
<feature type="domain" description="Polysaccharide biosynthesis protein CapD-like" evidence="9">
    <location>
        <begin position="6"/>
        <end position="282"/>
    </location>
</feature>
<protein>
    <recommendedName>
        <fullName evidence="4">UDP-glucose 4-epimerase</fullName>
        <ecNumber evidence="3">5.1.3.2</ecNumber>
    </recommendedName>
    <alternativeName>
        <fullName evidence="8">Galactowaldenase</fullName>
    </alternativeName>
    <alternativeName>
        <fullName evidence="7">UDP-galactose 4-epimerase</fullName>
    </alternativeName>
</protein>
<evidence type="ECO:0000313" key="12">
    <source>
        <dbReference type="Proteomes" id="UP000258016"/>
    </source>
</evidence>
<dbReference type="InterPro" id="IPR036291">
    <property type="entry name" value="NAD(P)-bd_dom_sf"/>
</dbReference>
<dbReference type="CDD" id="cd05237">
    <property type="entry name" value="UDP_invert_4-6DH_SDR_e"/>
    <property type="match status" value="1"/>
</dbReference>
<dbReference type="SUPFAM" id="SSF51735">
    <property type="entry name" value="NAD(P)-binding Rossmann-fold domains"/>
    <property type="match status" value="1"/>
</dbReference>
<evidence type="ECO:0000256" key="6">
    <source>
        <dbReference type="ARBA" id="ARBA00023235"/>
    </source>
</evidence>
<organism evidence="11 12">
    <name type="scientific">Blastomonas fulva</name>
    <dbReference type="NCBI Taxonomy" id="1550728"/>
    <lineage>
        <taxon>Bacteria</taxon>
        <taxon>Pseudomonadati</taxon>
        <taxon>Pseudomonadota</taxon>
        <taxon>Alphaproteobacteria</taxon>
        <taxon>Sphingomonadales</taxon>
        <taxon>Sphingomonadaceae</taxon>
        <taxon>Blastomonas</taxon>
    </lineage>
</organism>
<dbReference type="PANTHER" id="PTHR43318">
    <property type="entry name" value="UDP-N-ACETYLGLUCOSAMINE 4,6-DEHYDRATASE"/>
    <property type="match status" value="1"/>
</dbReference>
<keyword evidence="6" id="KW-0413">Isomerase</keyword>
<gene>
    <name evidence="11" type="ORF">B5J99_05780</name>
</gene>
<evidence type="ECO:0000256" key="1">
    <source>
        <dbReference type="ARBA" id="ARBA00000083"/>
    </source>
</evidence>